<evidence type="ECO:0000256" key="1">
    <source>
        <dbReference type="SAM" id="MobiDB-lite"/>
    </source>
</evidence>
<dbReference type="InterPro" id="IPR036465">
    <property type="entry name" value="vWFA_dom_sf"/>
</dbReference>
<dbReference type="AlphaFoldDB" id="A0A0G4GTP8"/>
<organism evidence="3">
    <name type="scientific">Chromera velia CCMP2878</name>
    <dbReference type="NCBI Taxonomy" id="1169474"/>
    <lineage>
        <taxon>Eukaryota</taxon>
        <taxon>Sar</taxon>
        <taxon>Alveolata</taxon>
        <taxon>Colpodellida</taxon>
        <taxon>Chromeraceae</taxon>
        <taxon>Chromera</taxon>
    </lineage>
</organism>
<dbReference type="PROSITE" id="PS50234">
    <property type="entry name" value="VWFA"/>
    <property type="match status" value="1"/>
</dbReference>
<feature type="domain" description="VWFA" evidence="2">
    <location>
        <begin position="125"/>
        <end position="272"/>
    </location>
</feature>
<dbReference type="EMBL" id="CDMZ01001544">
    <property type="protein sequence ID" value="CEM34147.1"/>
    <property type="molecule type" value="Genomic_DNA"/>
</dbReference>
<reference evidence="3" key="1">
    <citation type="submission" date="2014-11" db="EMBL/GenBank/DDBJ databases">
        <authorList>
            <person name="Otto D Thomas"/>
            <person name="Naeem Raeece"/>
        </authorList>
    </citation>
    <scope>NUCLEOTIDE SEQUENCE</scope>
</reference>
<proteinExistence type="predicted"/>
<name>A0A0G4GTP8_9ALVE</name>
<dbReference type="Gene3D" id="3.40.50.410">
    <property type="entry name" value="von Willebrand factor, type A domain"/>
    <property type="match status" value="1"/>
</dbReference>
<sequence>MVKRSETCLALLANGRQCRNKAGPDGYCHIKSHCAKTGGKQKVVKDTQQSSATGSTTQGSSFLYPFRFLAGCVSGAVGYLTGNSASPPVVVPPPGERSRRPRAPPRRPVPQKTTGVPLPGSEGVHIDLIADMSGSMSGQRMETISALNEYIQGQKKEKSDKATVSFTTFEGGSVNTVFDQVPIQNFPKITHEHYFPFGATNLNDAIGHRMTKLDSMLRAQEGEEEATEKRSAVIMVVLTDGMENSSTRYSTQTIRSMVKAREEAGWVVVFLGADIDAWCGASALGVNTSSGVVGYRKAQGMSFGLRQAGTYTARARCATAASKKAGVRFRGKGGRW</sequence>
<accession>A0A0G4GTP8</accession>
<evidence type="ECO:0000313" key="3">
    <source>
        <dbReference type="EMBL" id="CEM34147.1"/>
    </source>
</evidence>
<evidence type="ECO:0000259" key="2">
    <source>
        <dbReference type="PROSITE" id="PS50234"/>
    </source>
</evidence>
<dbReference type="SUPFAM" id="SSF53300">
    <property type="entry name" value="vWA-like"/>
    <property type="match status" value="1"/>
</dbReference>
<feature type="region of interest" description="Disordered" evidence="1">
    <location>
        <begin position="83"/>
        <end position="122"/>
    </location>
</feature>
<dbReference type="VEuPathDB" id="CryptoDB:Cvel_23362"/>
<gene>
    <name evidence="3" type="ORF">Cvel_23362</name>
</gene>
<protein>
    <recommendedName>
        <fullName evidence="2">VWFA domain-containing protein</fullName>
    </recommendedName>
</protein>
<dbReference type="InterPro" id="IPR002035">
    <property type="entry name" value="VWF_A"/>
</dbReference>